<proteinExistence type="inferred from homology"/>
<dbReference type="PRINTS" id="PR00862">
    <property type="entry name" value="PROLIGOPTASE"/>
</dbReference>
<dbReference type="Gene3D" id="3.40.50.1820">
    <property type="entry name" value="alpha/beta hydrolase"/>
    <property type="match status" value="1"/>
</dbReference>
<evidence type="ECO:0000259" key="9">
    <source>
        <dbReference type="Pfam" id="PF00326"/>
    </source>
</evidence>
<evidence type="ECO:0000259" key="10">
    <source>
        <dbReference type="Pfam" id="PF02897"/>
    </source>
</evidence>
<feature type="compositionally biased region" description="Low complexity" evidence="7">
    <location>
        <begin position="769"/>
        <end position="782"/>
    </location>
</feature>
<reference evidence="11" key="1">
    <citation type="submission" date="2021-04" db="EMBL/GenBank/DDBJ databases">
        <title>The complete genome sequence of Caulobacter sp. S6.</title>
        <authorList>
            <person name="Tang Y."/>
            <person name="Ouyang W."/>
            <person name="Liu Q."/>
            <person name="Huang B."/>
            <person name="Guo Z."/>
            <person name="Lei P."/>
        </authorList>
    </citation>
    <scope>NUCLEOTIDE SEQUENCE</scope>
    <source>
        <strain evidence="11">S6</strain>
    </source>
</reference>
<protein>
    <recommendedName>
        <fullName evidence="3">prolyl oligopeptidase</fullName>
        <ecNumber evidence="3">3.4.21.26</ecNumber>
    </recommendedName>
</protein>
<organism evidence="11 12">
    <name type="scientific">Phenylobacterium montanum</name>
    <dbReference type="NCBI Taxonomy" id="2823693"/>
    <lineage>
        <taxon>Bacteria</taxon>
        <taxon>Pseudomonadati</taxon>
        <taxon>Pseudomonadota</taxon>
        <taxon>Alphaproteobacteria</taxon>
        <taxon>Caulobacterales</taxon>
        <taxon>Caulobacteraceae</taxon>
        <taxon>Phenylobacterium</taxon>
    </lineage>
</organism>
<dbReference type="PANTHER" id="PTHR42881:SF2">
    <property type="entry name" value="PROLYL ENDOPEPTIDASE"/>
    <property type="match status" value="1"/>
</dbReference>
<evidence type="ECO:0000256" key="8">
    <source>
        <dbReference type="SAM" id="SignalP"/>
    </source>
</evidence>
<dbReference type="InterPro" id="IPR051167">
    <property type="entry name" value="Prolyl_oligopep/macrocyclase"/>
</dbReference>
<dbReference type="InterPro" id="IPR029058">
    <property type="entry name" value="AB_hydrolase_fold"/>
</dbReference>
<feature type="domain" description="Peptidase S9A N-terminal" evidence="10">
    <location>
        <begin position="34"/>
        <end position="445"/>
    </location>
</feature>
<dbReference type="RefSeq" id="WP_211938813.1">
    <property type="nucleotide sequence ID" value="NZ_CP073078.1"/>
</dbReference>
<dbReference type="AlphaFoldDB" id="A0A975G1D5"/>
<feature type="compositionally biased region" description="Pro residues" evidence="7">
    <location>
        <begin position="783"/>
        <end position="794"/>
    </location>
</feature>
<dbReference type="GO" id="GO:0070012">
    <property type="term" value="F:oligopeptidase activity"/>
    <property type="evidence" value="ECO:0007669"/>
    <property type="project" value="TreeGrafter"/>
</dbReference>
<evidence type="ECO:0000256" key="7">
    <source>
        <dbReference type="SAM" id="MobiDB-lite"/>
    </source>
</evidence>
<dbReference type="Pfam" id="PF02897">
    <property type="entry name" value="Peptidase_S9_N"/>
    <property type="match status" value="1"/>
</dbReference>
<feature type="signal peptide" evidence="8">
    <location>
        <begin position="1"/>
        <end position="21"/>
    </location>
</feature>
<dbReference type="KEGG" id="caul:KCG34_02425"/>
<dbReference type="EMBL" id="CP073078">
    <property type="protein sequence ID" value="QUD88763.1"/>
    <property type="molecule type" value="Genomic_DNA"/>
</dbReference>
<evidence type="ECO:0000256" key="3">
    <source>
        <dbReference type="ARBA" id="ARBA00011897"/>
    </source>
</evidence>
<dbReference type="InterPro" id="IPR001375">
    <property type="entry name" value="Peptidase_S9_cat"/>
</dbReference>
<dbReference type="InterPro" id="IPR023302">
    <property type="entry name" value="Pept_S9A_N"/>
</dbReference>
<gene>
    <name evidence="11" type="ORF">KCG34_02425</name>
</gene>
<dbReference type="InterPro" id="IPR002470">
    <property type="entry name" value="Peptidase_S9A"/>
</dbReference>
<dbReference type="Gene3D" id="2.130.10.120">
    <property type="entry name" value="Prolyl oligopeptidase, N-terminal domain"/>
    <property type="match status" value="1"/>
</dbReference>
<sequence>MLGKLLRLTLAVALFAGPALADPADTVAVYTPVRPVTDTYHGVSVSDPYRWLEDGKDQQVVDWTAAENARTRATLDALKTREPIKRELTRLIGASSPSWSDLQARGSYVFALYNDPARQQPSLVTLNAAADPASRRTLLDPNLIDPTGLTAIDWFVASPDGRYVAVSLSKGGSEDGTLHIYVAATGAEAGEPIPRVQYPTGGGSLAWTRDGRGFWYTRYPGEEAPPAERHFNMQVYFHLLGADWRGDALALGARDGLERVSEVFLDNRYAQGEALASVQRGDGGQWAHYVLRPGQPPLQVSAYADRIVYATIGPDDALYAVSRAGALNGKVVKLGGVSTLRPGASLATAPVIVPESDAAILTDGAAFGRPDLTLDARHLIVRDIIGGPNRLRVFDHQGRLLYTLPLPEVAANGEAEPLANHDVLYDVSTYLRPRYFLRWTPATGRVVEAGLAGPSPIDFSDIEVIRAEATSADGTKVPLSIIRRKGQPQNGKAPALLYGYGGFGLSQSPSFLGAMRRIWLDAGGVYAVANIRGGAEFGERWHQDGMLTRKQNVFNDFAAAGDYLVKAGYASHDKLAIMGGSNGGLLMGATLTQRPDLAHAVVSSVGIYDMLRLEQDPNGAFNVSEYGSIADPEQFKALYAYSPYQHVRMGTGYPAVLLMAGANDGRVNPMQSRKFAAILQAQSGSGLPVLLRTSATSGHGIGSAEAERIEQQTDELAFLFDQLNVGYPPGTPVAQPFTPPPLPKLPHRRRTHHHAAAAAKPAAPPAKPGAPAAQPTKKITTTPLPPAKKPAAPK</sequence>
<dbReference type="GO" id="GO:0006508">
    <property type="term" value="P:proteolysis"/>
    <property type="evidence" value="ECO:0007669"/>
    <property type="project" value="UniProtKB-KW"/>
</dbReference>
<comment type="similarity">
    <text evidence="2">Belongs to the peptidase S9A family.</text>
</comment>
<dbReference type="Proteomes" id="UP000676409">
    <property type="component" value="Chromosome"/>
</dbReference>
<name>A0A975G1D5_9CAUL</name>
<feature type="chain" id="PRO_5037907309" description="prolyl oligopeptidase" evidence="8">
    <location>
        <begin position="22"/>
        <end position="794"/>
    </location>
</feature>
<dbReference type="InterPro" id="IPR002471">
    <property type="entry name" value="Pept_S9_AS"/>
</dbReference>
<dbReference type="EC" id="3.4.21.26" evidence="3"/>
<keyword evidence="5" id="KW-0378">Hydrolase</keyword>
<accession>A0A975G1D5</accession>
<evidence type="ECO:0000256" key="6">
    <source>
        <dbReference type="ARBA" id="ARBA00022825"/>
    </source>
</evidence>
<dbReference type="GO" id="GO:0005829">
    <property type="term" value="C:cytosol"/>
    <property type="evidence" value="ECO:0007669"/>
    <property type="project" value="TreeGrafter"/>
</dbReference>
<keyword evidence="12" id="KW-1185">Reference proteome</keyword>
<dbReference type="GO" id="GO:0004252">
    <property type="term" value="F:serine-type endopeptidase activity"/>
    <property type="evidence" value="ECO:0007669"/>
    <property type="project" value="UniProtKB-EC"/>
</dbReference>
<dbReference type="SUPFAM" id="SSF50993">
    <property type="entry name" value="Peptidase/esterase 'gauge' domain"/>
    <property type="match status" value="1"/>
</dbReference>
<keyword evidence="8" id="KW-0732">Signal</keyword>
<evidence type="ECO:0000313" key="11">
    <source>
        <dbReference type="EMBL" id="QUD88763.1"/>
    </source>
</evidence>
<keyword evidence="6" id="KW-0720">Serine protease</keyword>
<keyword evidence="4" id="KW-0645">Protease</keyword>
<evidence type="ECO:0000256" key="5">
    <source>
        <dbReference type="ARBA" id="ARBA00022801"/>
    </source>
</evidence>
<comment type="catalytic activity">
    <reaction evidence="1">
        <text>Hydrolysis of Pro-|-Xaa &gt;&gt; Ala-|-Xaa in oligopeptides.</text>
        <dbReference type="EC" id="3.4.21.26"/>
    </reaction>
</comment>
<feature type="region of interest" description="Disordered" evidence="7">
    <location>
        <begin position="730"/>
        <end position="794"/>
    </location>
</feature>
<evidence type="ECO:0000256" key="1">
    <source>
        <dbReference type="ARBA" id="ARBA00001070"/>
    </source>
</evidence>
<evidence type="ECO:0000313" key="12">
    <source>
        <dbReference type="Proteomes" id="UP000676409"/>
    </source>
</evidence>
<dbReference type="PROSITE" id="PS00708">
    <property type="entry name" value="PRO_ENDOPEP_SER"/>
    <property type="match status" value="1"/>
</dbReference>
<feature type="compositionally biased region" description="Basic residues" evidence="7">
    <location>
        <begin position="745"/>
        <end position="755"/>
    </location>
</feature>
<feature type="domain" description="Peptidase S9 prolyl oligopeptidase catalytic" evidence="9">
    <location>
        <begin position="519"/>
        <end position="724"/>
    </location>
</feature>
<dbReference type="SUPFAM" id="SSF53474">
    <property type="entry name" value="alpha/beta-Hydrolases"/>
    <property type="match status" value="1"/>
</dbReference>
<evidence type="ECO:0000256" key="4">
    <source>
        <dbReference type="ARBA" id="ARBA00022670"/>
    </source>
</evidence>
<dbReference type="Pfam" id="PF00326">
    <property type="entry name" value="Peptidase_S9"/>
    <property type="match status" value="1"/>
</dbReference>
<evidence type="ECO:0000256" key="2">
    <source>
        <dbReference type="ARBA" id="ARBA00005228"/>
    </source>
</evidence>
<dbReference type="PANTHER" id="PTHR42881">
    <property type="entry name" value="PROLYL ENDOPEPTIDASE"/>
    <property type="match status" value="1"/>
</dbReference>